<dbReference type="SUPFAM" id="SSF51726">
    <property type="entry name" value="UROD/MetE-like"/>
    <property type="match status" value="2"/>
</dbReference>
<name>A0A397TI73_9GLOM</name>
<feature type="binding site" evidence="13">
    <location>
        <position position="570"/>
    </location>
    <ligand>
        <name>5-methyltetrahydropteroyltri-L-glutamate</name>
        <dbReference type="ChEBI" id="CHEBI:58207"/>
    </ligand>
</feature>
<dbReference type="AlphaFoldDB" id="A0A397TI73"/>
<keyword evidence="7" id="KW-0808">Transferase</keyword>
<evidence type="ECO:0000256" key="5">
    <source>
        <dbReference type="ARBA" id="ARBA00022603"/>
    </source>
</evidence>
<dbReference type="OrthoDB" id="1053771at2759"/>
<feature type="binding site" evidence="13">
    <location>
        <position position="19"/>
    </location>
    <ligand>
        <name>5-methyltetrahydropteroyltri-L-glutamate</name>
        <dbReference type="ChEBI" id="CHEBI:58207"/>
    </ligand>
</feature>
<evidence type="ECO:0000256" key="11">
    <source>
        <dbReference type="ARBA" id="ARBA00030765"/>
    </source>
</evidence>
<dbReference type="GO" id="GO:0003871">
    <property type="term" value="F:5-methyltetrahydropteroyltriglutamate-homocysteine S-methyltransferase activity"/>
    <property type="evidence" value="ECO:0007669"/>
    <property type="project" value="UniProtKB-EC"/>
</dbReference>
<accession>A0A397TI73</accession>
<evidence type="ECO:0000256" key="3">
    <source>
        <dbReference type="ARBA" id="ARBA00009553"/>
    </source>
</evidence>
<dbReference type="NCBIfam" id="TIGR01371">
    <property type="entry name" value="met_syn_B12ind"/>
    <property type="match status" value="1"/>
</dbReference>
<comment type="similarity">
    <text evidence="3">Belongs to the vitamin-B12 independent methionine synthase family.</text>
</comment>
<dbReference type="CDD" id="cd03311">
    <property type="entry name" value="CIMS_C_terminal_like"/>
    <property type="match status" value="1"/>
</dbReference>
<dbReference type="InterPro" id="IPR013215">
    <property type="entry name" value="Cbl-indep_Met_Synth_N"/>
</dbReference>
<dbReference type="FunFam" id="3.20.20.210:FF:000003">
    <property type="entry name" value="5-methyltetrahydropteroyltriglutamate--homocysteine methyltransferase"/>
    <property type="match status" value="1"/>
</dbReference>
<feature type="binding site" evidence="13">
    <location>
        <position position="119"/>
    </location>
    <ligand>
        <name>5-methyltetrahydropteroyltri-L-glutamate</name>
        <dbReference type="ChEBI" id="CHEBI:58207"/>
    </ligand>
</feature>
<evidence type="ECO:0000313" key="18">
    <source>
        <dbReference type="EMBL" id="RIA97943.1"/>
    </source>
</evidence>
<reference evidence="18 19" key="1">
    <citation type="submission" date="2018-06" db="EMBL/GenBank/DDBJ databases">
        <title>Comparative genomics reveals the genomic features of Rhizophagus irregularis, R. cerebriforme, R. diaphanum and Gigaspora rosea, and their symbiotic lifestyle signature.</title>
        <authorList>
            <person name="Morin E."/>
            <person name="San Clemente H."/>
            <person name="Chen E.C.H."/>
            <person name="De La Providencia I."/>
            <person name="Hainaut M."/>
            <person name="Kuo A."/>
            <person name="Kohler A."/>
            <person name="Murat C."/>
            <person name="Tang N."/>
            <person name="Roy S."/>
            <person name="Loubradou J."/>
            <person name="Henrissat B."/>
            <person name="Grigoriev I.V."/>
            <person name="Corradi N."/>
            <person name="Roux C."/>
            <person name="Martin F.M."/>
        </authorList>
    </citation>
    <scope>NUCLEOTIDE SEQUENCE [LARGE SCALE GENOMIC DNA]</scope>
    <source>
        <strain evidence="18 19">DAOM 227022</strain>
    </source>
</reference>
<evidence type="ECO:0000256" key="10">
    <source>
        <dbReference type="ARBA" id="ARBA00023167"/>
    </source>
</evidence>
<evidence type="ECO:0000256" key="4">
    <source>
        <dbReference type="ARBA" id="ARBA00012034"/>
    </source>
</evidence>
<evidence type="ECO:0000256" key="2">
    <source>
        <dbReference type="ARBA" id="ARBA00004681"/>
    </source>
</evidence>
<comment type="cofactor">
    <cofactor evidence="14">
        <name>Zn(2+)</name>
        <dbReference type="ChEBI" id="CHEBI:29105"/>
    </cofactor>
    <text evidence="14">Binds 2 Zn(2+) ions per subunit.</text>
</comment>
<protein>
    <recommendedName>
        <fullName evidence="4">5-methyltetrahydropteroyltriglutamate--homocysteine S-methyltransferase</fullName>
        <ecNumber evidence="4">2.1.1.14</ecNumber>
    </recommendedName>
    <alternativeName>
        <fullName evidence="12">Cobalamin-independent methionine synthase</fullName>
    </alternativeName>
    <alternativeName>
        <fullName evidence="11">Methionine synthase, vitamin-B12 independent isozyme</fullName>
    </alternativeName>
</protein>
<feature type="binding site" evidence="13">
    <location>
        <position position="493"/>
    </location>
    <ligand>
        <name>L-methionine</name>
        <dbReference type="ChEBI" id="CHEBI:57844"/>
    </ligand>
</feature>
<dbReference type="Proteomes" id="UP000265703">
    <property type="component" value="Unassembled WGS sequence"/>
</dbReference>
<evidence type="ECO:0000256" key="15">
    <source>
        <dbReference type="PIRSR" id="PIRSR000382-3"/>
    </source>
</evidence>
<dbReference type="InterPro" id="IPR006276">
    <property type="entry name" value="Cobalamin-indep_Met_synthase"/>
</dbReference>
<evidence type="ECO:0000256" key="6">
    <source>
        <dbReference type="ARBA" id="ARBA00022605"/>
    </source>
</evidence>
<keyword evidence="6" id="KW-0028">Amino-acid biosynthesis</keyword>
<evidence type="ECO:0000259" key="17">
    <source>
        <dbReference type="Pfam" id="PF08267"/>
    </source>
</evidence>
<feature type="binding site" evidence="14">
    <location>
        <position position="650"/>
    </location>
    <ligand>
        <name>Zn(2+)</name>
        <dbReference type="ChEBI" id="CHEBI:29105"/>
        <label>1</label>
        <note>catalytic</note>
    </ligand>
</feature>
<dbReference type="NCBIfam" id="NF003556">
    <property type="entry name" value="PRK05222.1"/>
    <property type="match status" value="1"/>
</dbReference>
<dbReference type="InterPro" id="IPR038071">
    <property type="entry name" value="UROD/MetE-like_sf"/>
</dbReference>
<dbReference type="InterPro" id="IPR002629">
    <property type="entry name" value="Met_Synth_C/arc"/>
</dbReference>
<keyword evidence="9 14" id="KW-0862">Zinc</keyword>
<dbReference type="GO" id="GO:0032259">
    <property type="term" value="P:methylation"/>
    <property type="evidence" value="ECO:0007669"/>
    <property type="project" value="UniProtKB-KW"/>
</dbReference>
<sequence>MALATNLGFPRMGANRELKRLVENFWSGKVDENALLNGAKKLREEHWLLQKNAGLDHIPSNDFSFYDQVVDHSYAFGVIPARYKNLNPGLETYFAMCRGLQKPGVDVPACEMKKWFDTNYHYIVPEFEPNQQFSLNSAKIIDEYNEAKAVGIQTRPVILGPVSYLLLGKPIRGAPQEFEPIQLLNRLLPLYEELLSKLAGAGATWIQIDEPYLVIDLPSTFKKEYASAYSALTKVSPQLKILIATYFERIGTNLDFIIDTPINAIHIDLVRAPGQLESILKRLPATVSLSLGLINGRNIWKTNFDAALTEAQKAITALGSERVFIAPSCSLLHTPHSIQSEKKIDPEILDWLSFATEKIKEIVTISKALNNNAQSVQIELDANRKSIQSRKTSTRIHSTIVQQKMKTLTPDMFKRKDPFRERQLKQRQKLGLPSFPTTTVGSFPQTKEVRAVRAKFKKGEIDQAQYDDFIKKEIEKCVRFQEEIGIDVLVHGEFERNDMVEYFGENLQGYIFSGNGWVQSYGSRCIKPPIIFGDVFRPNPMTVEIVKYAQSLTSKPMKGMLTGPVTMLQWSFVRDDQPRKDTTFQLALAIREEVHDLEAAGISVIQIDEPAIREGLPLRKEDWNEYLNWAVDAFLLSSTGVDSSTQIHTHMCYSDFNDIIESIQRMDADVITIENSRSDLKLLNAFEKREYTNEIGPGLYDIHSPRVPSKEELKTRLQAILKYISKNLIWVNPDCGLKTRGWSEVEAALKNMTDIAKEFRTIEA</sequence>
<comment type="caution">
    <text evidence="18">The sequence shown here is derived from an EMBL/GenBank/DDBJ whole genome shotgun (WGS) entry which is preliminary data.</text>
</comment>
<dbReference type="PANTHER" id="PTHR30519">
    <property type="entry name" value="5-METHYLTETRAHYDROPTEROYLTRIGLUTAMATE--HOMOCYSTEINE METHYLTRANSFERASE"/>
    <property type="match status" value="1"/>
</dbReference>
<keyword evidence="5" id="KW-0489">Methyltransferase</keyword>
<comment type="function">
    <text evidence="1">Catalyzes the transfer of a methyl group from 5-methyltetrahydrofolate to homocysteine resulting in methionine formation.</text>
</comment>
<evidence type="ECO:0000256" key="7">
    <source>
        <dbReference type="ARBA" id="ARBA00022679"/>
    </source>
</evidence>
<dbReference type="HAMAP" id="MF_00172">
    <property type="entry name" value="Meth_synth"/>
    <property type="match status" value="1"/>
</dbReference>
<comment type="pathway">
    <text evidence="2">Amino-acid biosynthesis; L-methionine biosynthesis via de novo pathway; L-methionine from L-homocysteine (MetE route): step 1/1.</text>
</comment>
<keyword evidence="8 14" id="KW-0479">Metal-binding</keyword>
<keyword evidence="19" id="KW-1185">Reference proteome</keyword>
<dbReference type="Pfam" id="PF08267">
    <property type="entry name" value="Meth_synt_1"/>
    <property type="match status" value="1"/>
</dbReference>
<dbReference type="GO" id="GO:0008270">
    <property type="term" value="F:zinc ion binding"/>
    <property type="evidence" value="ECO:0007669"/>
    <property type="project" value="InterPro"/>
</dbReference>
<evidence type="ECO:0000256" key="8">
    <source>
        <dbReference type="ARBA" id="ARBA00022723"/>
    </source>
</evidence>
<feature type="binding site" evidence="14">
    <location>
        <position position="735"/>
    </location>
    <ligand>
        <name>Zn(2+)</name>
        <dbReference type="ChEBI" id="CHEBI:29105"/>
        <label>1</label>
        <note>catalytic</note>
    </ligand>
</feature>
<dbReference type="EMBL" id="QKYT01000023">
    <property type="protein sequence ID" value="RIA97943.1"/>
    <property type="molecule type" value="Genomic_DNA"/>
</dbReference>
<dbReference type="EC" id="2.1.1.14" evidence="4"/>
<gene>
    <name evidence="18" type="ORF">C1645_751217</name>
</gene>
<organism evidence="18 19">
    <name type="scientific">Glomus cerebriforme</name>
    <dbReference type="NCBI Taxonomy" id="658196"/>
    <lineage>
        <taxon>Eukaryota</taxon>
        <taxon>Fungi</taxon>
        <taxon>Fungi incertae sedis</taxon>
        <taxon>Mucoromycota</taxon>
        <taxon>Glomeromycotina</taxon>
        <taxon>Glomeromycetes</taxon>
        <taxon>Glomerales</taxon>
        <taxon>Glomeraceae</taxon>
        <taxon>Glomus</taxon>
    </lineage>
</organism>
<feature type="domain" description="Cobalamin-independent methionine synthase MetE C-terminal/archaeal" evidence="16">
    <location>
        <begin position="435"/>
        <end position="757"/>
    </location>
</feature>
<dbReference type="UniPathway" id="UPA00051">
    <property type="reaction ID" value="UER00082"/>
</dbReference>
<evidence type="ECO:0000256" key="12">
    <source>
        <dbReference type="ARBA" id="ARBA00031314"/>
    </source>
</evidence>
<dbReference type="Gene3D" id="3.20.20.210">
    <property type="match status" value="2"/>
</dbReference>
<proteinExistence type="inferred from homology"/>
<feature type="domain" description="Cobalamin-independent methionine synthase MetE N-terminal" evidence="17">
    <location>
        <begin position="4"/>
        <end position="313"/>
    </location>
</feature>
<feature type="binding site" evidence="14">
    <location>
        <position position="652"/>
    </location>
    <ligand>
        <name>Zn(2+)</name>
        <dbReference type="ChEBI" id="CHEBI:29105"/>
        <label>1</label>
        <note>catalytic</note>
    </ligand>
</feature>
<feature type="binding site" evidence="13">
    <location>
        <position position="608"/>
    </location>
    <ligand>
        <name>L-methionine</name>
        <dbReference type="ChEBI" id="CHEBI:57844"/>
    </ligand>
</feature>
<evidence type="ECO:0000256" key="13">
    <source>
        <dbReference type="PIRSR" id="PIRSR000382-1"/>
    </source>
</evidence>
<evidence type="ECO:0000256" key="1">
    <source>
        <dbReference type="ARBA" id="ARBA00002777"/>
    </source>
</evidence>
<evidence type="ECO:0000259" key="16">
    <source>
        <dbReference type="Pfam" id="PF01717"/>
    </source>
</evidence>
<dbReference type="STRING" id="658196.A0A397TI73"/>
<feature type="binding site" evidence="14">
    <location>
        <position position="674"/>
    </location>
    <ligand>
        <name>Zn(2+)</name>
        <dbReference type="ChEBI" id="CHEBI:29105"/>
        <label>1</label>
        <note>catalytic</note>
    </ligand>
</feature>
<evidence type="ECO:0000256" key="9">
    <source>
        <dbReference type="ARBA" id="ARBA00022833"/>
    </source>
</evidence>
<evidence type="ECO:0000313" key="19">
    <source>
        <dbReference type="Proteomes" id="UP000265703"/>
    </source>
</evidence>
<keyword evidence="10" id="KW-0486">Methionine biosynthesis</keyword>
<dbReference type="Pfam" id="PF01717">
    <property type="entry name" value="Meth_synt_2"/>
    <property type="match status" value="1"/>
</dbReference>
<dbReference type="CDD" id="cd03312">
    <property type="entry name" value="CIMS_N_terminal_like"/>
    <property type="match status" value="1"/>
</dbReference>
<evidence type="ECO:0000256" key="14">
    <source>
        <dbReference type="PIRSR" id="PIRSR000382-2"/>
    </source>
</evidence>
<feature type="binding site" evidence="13">
    <location>
        <position position="608"/>
    </location>
    <ligand>
        <name>L-homocysteine</name>
        <dbReference type="ChEBI" id="CHEBI:58199"/>
    </ligand>
</feature>
<dbReference type="GO" id="GO:0071265">
    <property type="term" value="P:L-methionine biosynthetic process"/>
    <property type="evidence" value="ECO:0007669"/>
    <property type="project" value="UniProtKB-ARBA"/>
</dbReference>
<dbReference type="FunFam" id="3.20.20.210:FF:000002">
    <property type="entry name" value="5-methyltetrahydropteroyltriglutamate--homocysteine methyltransferase"/>
    <property type="match status" value="1"/>
</dbReference>
<dbReference type="PIRSF" id="PIRSF000382">
    <property type="entry name" value="MeTrfase_B12_ind"/>
    <property type="match status" value="1"/>
</dbReference>
<feature type="active site" description="Proton donor" evidence="15">
    <location>
        <position position="703"/>
    </location>
</feature>
<feature type="binding site" evidence="13">
    <location>
        <begin position="524"/>
        <end position="525"/>
    </location>
    <ligand>
        <name>5-methyltetrahydropteroyltri-L-glutamate</name>
        <dbReference type="ChEBI" id="CHEBI:58207"/>
    </ligand>
</feature>